<dbReference type="InterPro" id="IPR058921">
    <property type="entry name" value="PAP/OAS1-rel"/>
</dbReference>
<feature type="compositionally biased region" description="Basic residues" evidence="1">
    <location>
        <begin position="586"/>
        <end position="598"/>
    </location>
</feature>
<keyword evidence="4" id="KW-1185">Reference proteome</keyword>
<feature type="compositionally biased region" description="Polar residues" evidence="1">
    <location>
        <begin position="656"/>
        <end position="667"/>
    </location>
</feature>
<evidence type="ECO:0000313" key="3">
    <source>
        <dbReference type="EMBL" id="OIW15254.1"/>
    </source>
</evidence>
<name>A0A1J7HR58_LUPAN</name>
<evidence type="ECO:0000313" key="4">
    <source>
        <dbReference type="Proteomes" id="UP000188354"/>
    </source>
</evidence>
<gene>
    <name evidence="3" type="ORF">TanjilG_16504</name>
</gene>
<dbReference type="PANTHER" id="PTHR45979">
    <property type="entry name" value="PAP/OAS1 SUBSTRATE-BINDING DOMAIN SUPERFAMILY"/>
    <property type="match status" value="1"/>
</dbReference>
<feature type="region of interest" description="Disordered" evidence="1">
    <location>
        <begin position="327"/>
        <end position="354"/>
    </location>
</feature>
<dbReference type="Proteomes" id="UP000188354">
    <property type="component" value="Chromosome LG03"/>
</dbReference>
<dbReference type="SUPFAM" id="SSF81631">
    <property type="entry name" value="PAP/OAS1 substrate-binding domain"/>
    <property type="match status" value="1"/>
</dbReference>
<feature type="domain" description="PAP/OAS1 substrate-binding-related" evidence="2">
    <location>
        <begin position="149"/>
        <end position="281"/>
    </location>
</feature>
<proteinExistence type="predicted"/>
<sequence>MNITKDTVEGSVEERRAKMNAFTPNGILPNKVSFLTKELDRNRCYELEKRAELLLNQILPNQYSETKRNSIVSYLQRLIMNSVPCQVFTFGSVPLKTYLPYGDIDLTAFSQNQNIKDTLVHEVRRVLESEIKNKNAEFHVKEVCYIQGEVLFRFLDFFSKFDWKNYIISLWGPIPISALPNTMAEPPRKDCGQLLLGRDVLIAWKACYGFTRRSQEPFVSKHLNIVDPLCEKNNLGRSISLGNLYRIRSAMALGAERLMRLFDCTEEKLIAEFDYFFKNTWDNHGHGHWIDYHYHNLFIRYNPSPVNVMNPSYLPFPSPPPPLPGFPPPPLPSLPPPPPPLPSFPPPPPPPPPGFEHAIPFGVPQVYVPSGSYNMPYSGHDKSSEGFCSEKNMDGASSSCNSSSWNNSSGTNIVTSNVQDNQLSSNVKWPMSVHNSTRFSPGSSQRGVDNPRPTFPPTMTCVPLNHMNMNSDPTNLNSAQIPVANYSSLGATSNPCVLIPPVPDVLKADFFSHLMNLNHGRLCENPQLQGHFPYPPAAIIPPFHYPVDVAPMRHSDFMNNVAQVPPPPQLSSIRPNQFPNHGFNPSRKKRHARKHKKSGGIGTFLLDPKRISYLNKNEASFQASISANNSDNVNIVPDNNQDKPVINDGKNEASNKGECSQSASNKMENAEGDSTDPSPHQSPTTDSPGFNRTQDEHVIIFDDTDFPPLC</sequence>
<dbReference type="InterPro" id="IPR058920">
    <property type="entry name" value="PAP-OAS1-bd-rel"/>
</dbReference>
<evidence type="ECO:0000259" key="2">
    <source>
        <dbReference type="Pfam" id="PF26180"/>
    </source>
</evidence>
<dbReference type="EMBL" id="CM007363">
    <property type="protein sequence ID" value="OIW15254.1"/>
    <property type="molecule type" value="Genomic_DNA"/>
</dbReference>
<evidence type="ECO:0000256" key="1">
    <source>
        <dbReference type="SAM" id="MobiDB-lite"/>
    </source>
</evidence>
<organism evidence="3 4">
    <name type="scientific">Lupinus angustifolius</name>
    <name type="common">Narrow-leaved blue lupine</name>
    <dbReference type="NCBI Taxonomy" id="3871"/>
    <lineage>
        <taxon>Eukaryota</taxon>
        <taxon>Viridiplantae</taxon>
        <taxon>Streptophyta</taxon>
        <taxon>Embryophyta</taxon>
        <taxon>Tracheophyta</taxon>
        <taxon>Spermatophyta</taxon>
        <taxon>Magnoliopsida</taxon>
        <taxon>eudicotyledons</taxon>
        <taxon>Gunneridae</taxon>
        <taxon>Pentapetalae</taxon>
        <taxon>rosids</taxon>
        <taxon>fabids</taxon>
        <taxon>Fabales</taxon>
        <taxon>Fabaceae</taxon>
        <taxon>Papilionoideae</taxon>
        <taxon>50 kb inversion clade</taxon>
        <taxon>genistoids sensu lato</taxon>
        <taxon>core genistoids</taxon>
        <taxon>Genisteae</taxon>
        <taxon>Lupinus</taxon>
    </lineage>
</organism>
<feature type="compositionally biased region" description="Polar residues" evidence="1">
    <location>
        <begin position="675"/>
        <end position="692"/>
    </location>
</feature>
<dbReference type="SUPFAM" id="SSF81301">
    <property type="entry name" value="Nucleotidyltransferase"/>
    <property type="match status" value="1"/>
</dbReference>
<feature type="region of interest" description="Disordered" evidence="1">
    <location>
        <begin position="629"/>
        <end position="710"/>
    </location>
</feature>
<dbReference type="PANTHER" id="PTHR45979:SF30">
    <property type="entry name" value="NUCLEOTIDYLTRANSFERASE"/>
    <property type="match status" value="1"/>
</dbReference>
<feature type="region of interest" description="Disordered" evidence="1">
    <location>
        <begin position="571"/>
        <end position="603"/>
    </location>
</feature>
<dbReference type="Gene3D" id="1.10.1410.10">
    <property type="match status" value="1"/>
</dbReference>
<dbReference type="STRING" id="3871.A0A1J7HR58"/>
<protein>
    <recommendedName>
        <fullName evidence="2">PAP/OAS1 substrate-binding-related domain-containing protein</fullName>
    </recommendedName>
</protein>
<reference evidence="3 4" key="1">
    <citation type="journal article" date="2017" name="Plant Biotechnol. J.">
        <title>A comprehensive draft genome sequence for lupin (Lupinus angustifolius), an emerging health food: insights into plant-microbe interactions and legume evolution.</title>
        <authorList>
            <person name="Hane J.K."/>
            <person name="Ming Y."/>
            <person name="Kamphuis L.G."/>
            <person name="Nelson M.N."/>
            <person name="Garg G."/>
            <person name="Atkins C.A."/>
            <person name="Bayer P.E."/>
            <person name="Bravo A."/>
            <person name="Bringans S."/>
            <person name="Cannon S."/>
            <person name="Edwards D."/>
            <person name="Foley R."/>
            <person name="Gao L.L."/>
            <person name="Harrison M.J."/>
            <person name="Huang W."/>
            <person name="Hurgobin B."/>
            <person name="Li S."/>
            <person name="Liu C.W."/>
            <person name="McGrath A."/>
            <person name="Morahan G."/>
            <person name="Murray J."/>
            <person name="Weller J."/>
            <person name="Jian J."/>
            <person name="Singh K.B."/>
        </authorList>
    </citation>
    <scope>NUCLEOTIDE SEQUENCE [LARGE SCALE GENOMIC DNA]</scope>
    <source>
        <strain evidence="4">cv. Tanjil</strain>
        <tissue evidence="3">Whole plant</tissue>
    </source>
</reference>
<feature type="compositionally biased region" description="Polar residues" evidence="1">
    <location>
        <begin position="629"/>
        <end position="639"/>
    </location>
</feature>
<dbReference type="Gramene" id="OIW15254">
    <property type="protein sequence ID" value="OIW15254"/>
    <property type="gene ID" value="TanjilG_16504"/>
</dbReference>
<dbReference type="Pfam" id="PF26180">
    <property type="entry name" value="PAP-OAS1"/>
    <property type="match status" value="1"/>
</dbReference>
<dbReference type="AlphaFoldDB" id="A0A1J7HR58"/>
<dbReference type="InterPro" id="IPR043519">
    <property type="entry name" value="NT_sf"/>
</dbReference>
<accession>A0A1J7HR58</accession>